<organism evidence="12 13">
    <name type="scientific">Dufourea novaeangliae</name>
    <name type="common">Sweat bee</name>
    <dbReference type="NCBI Taxonomy" id="178035"/>
    <lineage>
        <taxon>Eukaryota</taxon>
        <taxon>Metazoa</taxon>
        <taxon>Ecdysozoa</taxon>
        <taxon>Arthropoda</taxon>
        <taxon>Hexapoda</taxon>
        <taxon>Insecta</taxon>
        <taxon>Pterygota</taxon>
        <taxon>Neoptera</taxon>
        <taxon>Endopterygota</taxon>
        <taxon>Hymenoptera</taxon>
        <taxon>Apocrita</taxon>
        <taxon>Aculeata</taxon>
        <taxon>Apoidea</taxon>
        <taxon>Anthophila</taxon>
        <taxon>Halictidae</taxon>
        <taxon>Rophitinae</taxon>
        <taxon>Dufourea</taxon>
    </lineage>
</organism>
<keyword evidence="1 9" id="KW-0645">Protease</keyword>
<evidence type="ECO:0000256" key="4">
    <source>
        <dbReference type="ARBA" id="ARBA00022833"/>
    </source>
</evidence>
<name>A0A154P2S4_DUFNO</name>
<feature type="transmembrane region" description="Helical" evidence="9">
    <location>
        <begin position="76"/>
        <end position="97"/>
    </location>
</feature>
<keyword evidence="9" id="KW-0256">Endoplasmic reticulum</keyword>
<keyword evidence="9" id="KW-1133">Transmembrane helix</keyword>
<evidence type="ECO:0000256" key="2">
    <source>
        <dbReference type="ARBA" id="ARBA00022723"/>
    </source>
</evidence>
<dbReference type="CDD" id="cd07343">
    <property type="entry name" value="M48A_Zmpste24p_like"/>
    <property type="match status" value="1"/>
</dbReference>
<feature type="transmembrane region" description="Helical" evidence="9">
    <location>
        <begin position="161"/>
        <end position="182"/>
    </location>
</feature>
<keyword evidence="3 9" id="KW-0378">Hydrolase</keyword>
<dbReference type="AlphaFoldDB" id="A0A154P2S4"/>
<dbReference type="InterPro" id="IPR032456">
    <property type="entry name" value="Peptidase_M48_N"/>
</dbReference>
<comment type="function">
    <text evidence="9">Proteolytically removes the C-terminal three residues of farnesylated proteins.</text>
</comment>
<feature type="binding site" evidence="8">
    <location>
        <position position="384"/>
    </location>
    <ligand>
        <name>Zn(2+)</name>
        <dbReference type="ChEBI" id="CHEBI:29105"/>
        <note>catalytic</note>
    </ligand>
</feature>
<dbReference type="PANTHER" id="PTHR10120">
    <property type="entry name" value="CAAX PRENYL PROTEASE 1"/>
    <property type="match status" value="1"/>
</dbReference>
<proteinExistence type="inferred from homology"/>
<dbReference type="EMBL" id="KQ434809">
    <property type="protein sequence ID" value="KZC06235.1"/>
    <property type="molecule type" value="Genomic_DNA"/>
</dbReference>
<dbReference type="Gene3D" id="3.30.2010.10">
    <property type="entry name" value="Metalloproteases ('zincins'), catalytic domain"/>
    <property type="match status" value="1"/>
</dbReference>
<dbReference type="GO" id="GO:0071586">
    <property type="term" value="P:CAAX-box protein processing"/>
    <property type="evidence" value="ECO:0007669"/>
    <property type="project" value="UniProtKB-UniRule"/>
</dbReference>
<comment type="subcellular location">
    <subcellularLocation>
        <location evidence="9">Endoplasmic reticulum membrane</location>
        <topology evidence="9">Multi-pass membrane protein</topology>
    </subcellularLocation>
</comment>
<dbReference type="EC" id="3.4.24.84" evidence="9"/>
<feature type="transmembrane region" description="Helical" evidence="9">
    <location>
        <begin position="315"/>
        <end position="333"/>
    </location>
</feature>
<dbReference type="InterPro" id="IPR001915">
    <property type="entry name" value="Peptidase_M48"/>
</dbReference>
<reference evidence="12 13" key="1">
    <citation type="submission" date="2015-07" db="EMBL/GenBank/DDBJ databases">
        <title>The genome of Dufourea novaeangliae.</title>
        <authorList>
            <person name="Pan H."/>
            <person name="Kapheim K."/>
        </authorList>
    </citation>
    <scope>NUCLEOTIDE SEQUENCE [LARGE SCALE GENOMIC DNA]</scope>
    <source>
        <strain evidence="12">0120121106</strain>
        <tissue evidence="12">Whole body</tissue>
    </source>
</reference>
<dbReference type="Pfam" id="PF01435">
    <property type="entry name" value="Peptidase_M48"/>
    <property type="match status" value="1"/>
</dbReference>
<keyword evidence="4 8" id="KW-0862">Zinc</keyword>
<feature type="active site" evidence="7">
    <location>
        <position position="305"/>
    </location>
</feature>
<comment type="catalytic activity">
    <reaction evidence="6 9">
        <text>Hydrolyzes the peptide bond -P2-(S-farnesyl or geranylgeranyl)C-P1'-P2'-P3'-COOH where P1' and P2' are amino acids with aliphatic side chains and P3' is any C-terminal residue.</text>
        <dbReference type="EC" id="3.4.24.84"/>
    </reaction>
</comment>
<evidence type="ECO:0000256" key="1">
    <source>
        <dbReference type="ARBA" id="ARBA00022670"/>
    </source>
</evidence>
<feature type="transmembrane region" description="Helical" evidence="9">
    <location>
        <begin position="12"/>
        <end position="30"/>
    </location>
</feature>
<evidence type="ECO:0000313" key="12">
    <source>
        <dbReference type="EMBL" id="KZC06235.1"/>
    </source>
</evidence>
<dbReference type="OMA" id="FVIEEKF"/>
<dbReference type="InterPro" id="IPR027057">
    <property type="entry name" value="CAXX_Prtase_1"/>
</dbReference>
<feature type="transmembrane region" description="Helical" evidence="9">
    <location>
        <begin position="353"/>
        <end position="379"/>
    </location>
</feature>
<keyword evidence="2 8" id="KW-0479">Metal-binding</keyword>
<feature type="domain" description="CAAX prenyl protease 1 N-terminal" evidence="11">
    <location>
        <begin position="37"/>
        <end position="218"/>
    </location>
</feature>
<dbReference type="STRING" id="178035.A0A154P2S4"/>
<dbReference type="GO" id="GO:0046872">
    <property type="term" value="F:metal ion binding"/>
    <property type="evidence" value="ECO:0007669"/>
    <property type="project" value="UniProtKB-UniRule"/>
</dbReference>
<evidence type="ECO:0000313" key="13">
    <source>
        <dbReference type="Proteomes" id="UP000076502"/>
    </source>
</evidence>
<evidence type="ECO:0000256" key="8">
    <source>
        <dbReference type="PIRSR" id="PIRSR627057-2"/>
    </source>
</evidence>
<gene>
    <name evidence="12" type="ORF">WN55_10144</name>
</gene>
<keyword evidence="5 9" id="KW-0482">Metalloprotease</keyword>
<sequence>MPNFFQLVEDNILYEILALIWLLFLWKLYLNIRQRALMNRLVELPTSVEGFMTKDVYDKARSYDLDKLNFSTFKNIYSELLATGVLLALCYSHFWQWSIYLGKYFGLTHENEILLSGIYILITNVIHDVVGLPLTIYNTFVIEEKHGFNKETPLFFIKDQLLKFLVAQIIVLPLGFGIIWIIENGGDYFFLYLWVFLVVVTVFMMILYPEVIAPLFDKYIPLPDGDLKTKIEALAASVDFPLYKLFIVEGSKRSSHSNAYLYGFHKHKRIVLFDTLVKEYYKPAEGETEAKGCETDEVLAVLAHELGHWKYNHTLKGFMFGQVSFLANVLLYAKLLNYKPMYLAFGFTDAQPTIIGLTIVTMYILIPITTLMQFFSVVIGRRFEFEADRFAKILGHGEELKRALIKLQKDNLGYPLYDRLYSSWHHSHPPLLERLEAIDKDK</sequence>
<dbReference type="FunFam" id="3.30.2010.10:FF:000003">
    <property type="entry name" value="CAAX prenyl protease"/>
    <property type="match status" value="1"/>
</dbReference>
<dbReference type="GO" id="GO:0004222">
    <property type="term" value="F:metalloendopeptidase activity"/>
    <property type="evidence" value="ECO:0007669"/>
    <property type="project" value="UniProtKB-UniRule"/>
</dbReference>
<evidence type="ECO:0000256" key="7">
    <source>
        <dbReference type="PIRSR" id="PIRSR627057-1"/>
    </source>
</evidence>
<dbReference type="GO" id="GO:0005789">
    <property type="term" value="C:endoplasmic reticulum membrane"/>
    <property type="evidence" value="ECO:0007669"/>
    <property type="project" value="UniProtKB-SubCell"/>
</dbReference>
<evidence type="ECO:0000256" key="9">
    <source>
        <dbReference type="RuleBase" id="RU366005"/>
    </source>
</evidence>
<feature type="transmembrane region" description="Helical" evidence="9">
    <location>
        <begin position="117"/>
        <end position="140"/>
    </location>
</feature>
<evidence type="ECO:0000256" key="6">
    <source>
        <dbReference type="ARBA" id="ARBA00044456"/>
    </source>
</evidence>
<keyword evidence="13" id="KW-1185">Reference proteome</keyword>
<feature type="binding site" evidence="8">
    <location>
        <position position="308"/>
    </location>
    <ligand>
        <name>Zn(2+)</name>
        <dbReference type="ChEBI" id="CHEBI:29105"/>
        <note>catalytic</note>
    </ligand>
</feature>
<accession>A0A154P2S4</accession>
<keyword evidence="9" id="KW-0812">Transmembrane</keyword>
<evidence type="ECO:0000259" key="10">
    <source>
        <dbReference type="Pfam" id="PF01435"/>
    </source>
</evidence>
<comment type="similarity">
    <text evidence="9">Belongs to the peptidase M48A family.</text>
</comment>
<protein>
    <recommendedName>
        <fullName evidence="9">CAAX prenyl protease</fullName>
        <ecNumber evidence="9">3.4.24.84</ecNumber>
    </recommendedName>
</protein>
<dbReference type="OrthoDB" id="360839at2759"/>
<evidence type="ECO:0000256" key="5">
    <source>
        <dbReference type="ARBA" id="ARBA00023049"/>
    </source>
</evidence>
<evidence type="ECO:0000259" key="11">
    <source>
        <dbReference type="Pfam" id="PF16491"/>
    </source>
</evidence>
<dbReference type="Pfam" id="PF16491">
    <property type="entry name" value="Peptidase_M48_N"/>
    <property type="match status" value="1"/>
</dbReference>
<dbReference type="Proteomes" id="UP000076502">
    <property type="component" value="Unassembled WGS sequence"/>
</dbReference>
<feature type="active site" description="Proton donor" evidence="7">
    <location>
        <position position="388"/>
    </location>
</feature>
<feature type="transmembrane region" description="Helical" evidence="9">
    <location>
        <begin position="188"/>
        <end position="208"/>
    </location>
</feature>
<keyword evidence="9" id="KW-0472">Membrane</keyword>
<comment type="cofactor">
    <cofactor evidence="8 9">
        <name>Zn(2+)</name>
        <dbReference type="ChEBI" id="CHEBI:29105"/>
    </cofactor>
    <text evidence="8 9">Binds 1 zinc ion per subunit.</text>
</comment>
<evidence type="ECO:0000256" key="3">
    <source>
        <dbReference type="ARBA" id="ARBA00022801"/>
    </source>
</evidence>
<feature type="domain" description="Peptidase M48" evidence="10">
    <location>
        <begin position="222"/>
        <end position="440"/>
    </location>
</feature>
<feature type="binding site" evidence="8">
    <location>
        <position position="304"/>
    </location>
    <ligand>
        <name>Zn(2+)</name>
        <dbReference type="ChEBI" id="CHEBI:29105"/>
        <note>catalytic</note>
    </ligand>
</feature>